<evidence type="ECO:0000313" key="3">
    <source>
        <dbReference type="Proteomes" id="UP000075880"/>
    </source>
</evidence>
<feature type="compositionally biased region" description="Basic and acidic residues" evidence="1">
    <location>
        <begin position="69"/>
        <end position="94"/>
    </location>
</feature>
<dbReference type="Proteomes" id="UP000075880">
    <property type="component" value="Unassembled WGS sequence"/>
</dbReference>
<dbReference type="AlphaFoldDB" id="A0AAG5D2E2"/>
<reference evidence="2" key="1">
    <citation type="submission" date="2024-04" db="UniProtKB">
        <authorList>
            <consortium name="EnsemblMetazoa"/>
        </authorList>
    </citation>
    <scope>IDENTIFICATION</scope>
    <source>
        <strain evidence="2">EBRO</strain>
    </source>
</reference>
<protein>
    <submittedName>
        <fullName evidence="2">Uncharacterized protein</fullName>
    </submittedName>
</protein>
<organism evidence="2 3">
    <name type="scientific">Anopheles atroparvus</name>
    <name type="common">European mosquito</name>
    <dbReference type="NCBI Taxonomy" id="41427"/>
    <lineage>
        <taxon>Eukaryota</taxon>
        <taxon>Metazoa</taxon>
        <taxon>Ecdysozoa</taxon>
        <taxon>Arthropoda</taxon>
        <taxon>Hexapoda</taxon>
        <taxon>Insecta</taxon>
        <taxon>Pterygota</taxon>
        <taxon>Neoptera</taxon>
        <taxon>Endopterygota</taxon>
        <taxon>Diptera</taxon>
        <taxon>Nematocera</taxon>
        <taxon>Culicoidea</taxon>
        <taxon>Culicidae</taxon>
        <taxon>Anophelinae</taxon>
        <taxon>Anopheles</taxon>
    </lineage>
</organism>
<evidence type="ECO:0000313" key="2">
    <source>
        <dbReference type="EnsemblMetazoa" id="ENSAATROPP005059"/>
    </source>
</evidence>
<feature type="region of interest" description="Disordered" evidence="1">
    <location>
        <begin position="69"/>
        <end position="109"/>
    </location>
</feature>
<proteinExistence type="predicted"/>
<dbReference type="EnsemblMetazoa" id="ENSAATROPT005470">
    <property type="protein sequence ID" value="ENSAATROPP005059"/>
    <property type="gene ID" value="ENSAATROPG004397"/>
</dbReference>
<evidence type="ECO:0000256" key="1">
    <source>
        <dbReference type="SAM" id="MobiDB-lite"/>
    </source>
</evidence>
<feature type="compositionally biased region" description="Basic and acidic residues" evidence="1">
    <location>
        <begin position="19"/>
        <end position="34"/>
    </location>
</feature>
<keyword evidence="3" id="KW-1185">Reference proteome</keyword>
<name>A0AAG5D2E2_ANOAO</name>
<feature type="region of interest" description="Disordered" evidence="1">
    <location>
        <begin position="1"/>
        <end position="34"/>
    </location>
</feature>
<accession>A0AAG5D2E2</accession>
<sequence>NARKGGAEIVPGRGARHGGRGERAAGHHGDHRHDPDDLAAGLLHLRVPPAVLLARHGPGPRLQHARLEAHPARQHQHGGDHQHHQPADGDREGLAKGGRRGHHFALGPRLGRGRTVPPFKPWLFRVYINVPWARAAVSSAFAVSPVRLKQQHRAWRIPGALHELQPVASTSPRLPYHRNSVVLKIEHPSPKR</sequence>